<comment type="caution">
    <text evidence="1">The sequence shown here is derived from an EMBL/GenBank/DDBJ whole genome shotgun (WGS) entry which is preliminary data.</text>
</comment>
<accession>A0AAV6LS22</accession>
<name>A0AAV6LS22_9ERIC</name>
<dbReference type="AlphaFoldDB" id="A0AAV6LS22"/>
<evidence type="ECO:0000313" key="1">
    <source>
        <dbReference type="EMBL" id="KAG5567048.1"/>
    </source>
</evidence>
<keyword evidence="2" id="KW-1185">Reference proteome</keyword>
<dbReference type="EMBL" id="JACTNZ010000001">
    <property type="protein sequence ID" value="KAG5567048.1"/>
    <property type="molecule type" value="Genomic_DNA"/>
</dbReference>
<proteinExistence type="predicted"/>
<sequence>MEEIVACFPPYLFFVWKCRCRFKGIDSEEGIGIWIGIGSEGIRAQGSLRSMREGRKDTTRVGVYAAISVSLICLCSHHKRSPMVVSRHLPWCRNSGNSERGRGVRRVICHGAEIQETVSVVVVYGDSFPGNKVGLWVHEMVRPLNLRSKVWEGAWVSPSPSPGRFLPRLFWAHQTAPCVCQPPNLGDSECGELISP</sequence>
<organism evidence="1 2">
    <name type="scientific">Rhododendron griersonianum</name>
    <dbReference type="NCBI Taxonomy" id="479676"/>
    <lineage>
        <taxon>Eukaryota</taxon>
        <taxon>Viridiplantae</taxon>
        <taxon>Streptophyta</taxon>
        <taxon>Embryophyta</taxon>
        <taxon>Tracheophyta</taxon>
        <taxon>Spermatophyta</taxon>
        <taxon>Magnoliopsida</taxon>
        <taxon>eudicotyledons</taxon>
        <taxon>Gunneridae</taxon>
        <taxon>Pentapetalae</taxon>
        <taxon>asterids</taxon>
        <taxon>Ericales</taxon>
        <taxon>Ericaceae</taxon>
        <taxon>Ericoideae</taxon>
        <taxon>Rhodoreae</taxon>
        <taxon>Rhododendron</taxon>
    </lineage>
</organism>
<gene>
    <name evidence="1" type="ORF">RHGRI_002574</name>
</gene>
<reference evidence="1" key="1">
    <citation type="submission" date="2020-08" db="EMBL/GenBank/DDBJ databases">
        <title>Plant Genome Project.</title>
        <authorList>
            <person name="Zhang R.-G."/>
        </authorList>
    </citation>
    <scope>NUCLEOTIDE SEQUENCE</scope>
    <source>
        <strain evidence="1">WSP0</strain>
        <tissue evidence="1">Leaf</tissue>
    </source>
</reference>
<dbReference type="Proteomes" id="UP000823749">
    <property type="component" value="Chromosome 1"/>
</dbReference>
<protein>
    <submittedName>
        <fullName evidence="1">Uncharacterized protein</fullName>
    </submittedName>
</protein>
<evidence type="ECO:0000313" key="2">
    <source>
        <dbReference type="Proteomes" id="UP000823749"/>
    </source>
</evidence>